<keyword evidence="3 7" id="KW-0378">Hydrolase</keyword>
<dbReference type="KEGG" id="lpav:PLANPX_5256"/>
<organism evidence="7 8">
    <name type="scientific">Lacipirellula parvula</name>
    <dbReference type="NCBI Taxonomy" id="2650471"/>
    <lineage>
        <taxon>Bacteria</taxon>
        <taxon>Pseudomonadati</taxon>
        <taxon>Planctomycetota</taxon>
        <taxon>Planctomycetia</taxon>
        <taxon>Pirellulales</taxon>
        <taxon>Lacipirellulaceae</taxon>
        <taxon>Lacipirellula</taxon>
    </lineage>
</organism>
<name>A0A5K7XFK2_9BACT</name>
<dbReference type="InterPro" id="IPR018247">
    <property type="entry name" value="EF_Hand_1_Ca_BS"/>
</dbReference>
<sequence length="1356" mass="138948">MLITRCVILLLLSVATIAMPRANAAAPNIVIINMDDFGWGDFGTYGSAYAQTPNVDRLAADGLKFTQFYSGAPICSPSRATLFTGQYAARSGINSFIDSSASNLSRDNANSLPLTSPSMARAFQDGGYATGHFGKWHLGGGRDVGYEVGTTAGTNVTAPRIVDYGYDEAWTQFEGLGNRIINVEPYGGTAAGVTTRPSNYFNGLNQQSDARGTGGGLDEIVYLERQYNATFMIDRAIDFLDQSKAADPNQPVFMNVWLDESHTPHVPPAALQAKYNALYPSLPAESRDYLAILEYADEQIGRLIDHIDQQGLDEETLILVMADNGAVGANASSIGSNGPFRGSKGSMFEGGFREPLIARWTGNVAAGRTDDDTVIWGADMLPTLLGIAGVDAPVGAAFDGENLSQALLSGQSQTRTTPLFWDMNRGTEDRHVNPNPAGAGANGQEAFAIRSGNWKLLLNADGTAPELYNLANDVGETNNLATSQPAVVQDLASQGLAIRYSTPSRNLPDTVTPIVRLKAEDLAALSNGAPVGAWSDSATGDSFNGTVSQANAANRPTLATGALNGKAVVTFDGDDALQSSTSNSLPTPGQGITVFAVTTSDTSGATAERLGQIGRSNGAAGSVAGLDVSNSPTTTANGGAGFRYNDGSSLYDTPLADSGFHIVVWQVDDGQAYSDAKLFVDGTLPANTFTGNGSTTLSTTFSGNDLELLLGTGRSASGSLLTTDYFSGQLAEFVVFNDQLSVGQINLVANYLSSEYALPFAYDTTLNVFDVDGLAWTGGTANFTVAWNAGNGSGGPAPNATSPFSDGGQALFLGNGGTAQFNDSTVISPTDRVQSLRVGTAHAGLIIDAAQGDGTLIASGSKSLTIGNGAVPTGSSETGDVLVGEAGYNGAVTWGSSGTLKIEGRLRIGQGGTGVFTQTAGTVSAGDVGGTLKFAGVGNGAGSHGTYNLNNGRLQTGGGLSGVELRQLRIGAAGGVGVVNVGDGTGAAGTARFESRDDIFVGQDGGDGTLTVKSDGAIVLQGSNAEFHVANANGATGLVMQSGGSVSTQAMFGIATGAGSYGEYQLSGGTVTASGLLRIAATGSTGKLQVSGTGSLTSSGNIYVGHGDYAGSQGTLELVGSDAFIQVGRLQNALGVDETIRWVADADGVTPLSIVGSGGVERVQLQSPIEVVANTGANGQGNLRGDGIALSLDLSAITASRTLTLINNQTTQSATGFFENGLTGNLYEQGEQILGTGFHGTVSISYVGGTGNDVVLSLVASPFSRADFDFDGDVDGADFLAWQRGYGQATPGDADGNGVVDGADLAIWKSEFSAAAVGAATPANATVPEPSGLLLAMVAGLLLQRFRSSYVVELER</sequence>
<keyword evidence="8" id="KW-1185">Reference proteome</keyword>
<dbReference type="SUPFAM" id="SSF53649">
    <property type="entry name" value="Alkaline phosphatase-like"/>
    <property type="match status" value="1"/>
</dbReference>
<keyword evidence="4" id="KW-0106">Calcium</keyword>
<dbReference type="PANTHER" id="PTHR42693:SF33">
    <property type="entry name" value="ARYLSULFATASE"/>
    <property type="match status" value="1"/>
</dbReference>
<dbReference type="EC" id="3.1.6.1" evidence="7"/>
<comment type="similarity">
    <text evidence="1">Belongs to the sulfatase family.</text>
</comment>
<evidence type="ECO:0000256" key="1">
    <source>
        <dbReference type="ARBA" id="ARBA00008779"/>
    </source>
</evidence>
<dbReference type="Proteomes" id="UP000326837">
    <property type="component" value="Chromosome"/>
</dbReference>
<dbReference type="InterPro" id="IPR050738">
    <property type="entry name" value="Sulfatase"/>
</dbReference>
<accession>A0A5K7XFK2</accession>
<keyword evidence="5" id="KW-0732">Signal</keyword>
<dbReference type="InterPro" id="IPR024607">
    <property type="entry name" value="Sulfatase_CS"/>
</dbReference>
<evidence type="ECO:0000256" key="2">
    <source>
        <dbReference type="ARBA" id="ARBA00022723"/>
    </source>
</evidence>
<dbReference type="EMBL" id="AP021861">
    <property type="protein sequence ID" value="BBO35644.1"/>
    <property type="molecule type" value="Genomic_DNA"/>
</dbReference>
<dbReference type="Gene3D" id="3.30.1120.10">
    <property type="match status" value="1"/>
</dbReference>
<dbReference type="PROSITE" id="PS00523">
    <property type="entry name" value="SULFATASE_1"/>
    <property type="match status" value="1"/>
</dbReference>
<protein>
    <submittedName>
        <fullName evidence="7">Arylsulfatase</fullName>
        <ecNumber evidence="7">3.1.6.1</ecNumber>
    </submittedName>
</protein>
<dbReference type="GO" id="GO:0046872">
    <property type="term" value="F:metal ion binding"/>
    <property type="evidence" value="ECO:0007669"/>
    <property type="project" value="UniProtKB-KW"/>
</dbReference>
<keyword evidence="2" id="KW-0479">Metal-binding</keyword>
<evidence type="ECO:0000313" key="7">
    <source>
        <dbReference type="EMBL" id="BBO35644.1"/>
    </source>
</evidence>
<proteinExistence type="inferred from homology"/>
<evidence type="ECO:0000256" key="3">
    <source>
        <dbReference type="ARBA" id="ARBA00022801"/>
    </source>
</evidence>
<dbReference type="Gene3D" id="3.40.720.10">
    <property type="entry name" value="Alkaline Phosphatase, subunit A"/>
    <property type="match status" value="1"/>
</dbReference>
<dbReference type="PANTHER" id="PTHR42693">
    <property type="entry name" value="ARYLSULFATASE FAMILY MEMBER"/>
    <property type="match status" value="1"/>
</dbReference>
<dbReference type="PROSITE" id="PS00018">
    <property type="entry name" value="EF_HAND_1"/>
    <property type="match status" value="1"/>
</dbReference>
<dbReference type="InterPro" id="IPR000917">
    <property type="entry name" value="Sulfatase_N"/>
</dbReference>
<dbReference type="SUPFAM" id="SSF49899">
    <property type="entry name" value="Concanavalin A-like lectins/glucanases"/>
    <property type="match status" value="1"/>
</dbReference>
<feature type="signal peptide" evidence="5">
    <location>
        <begin position="1"/>
        <end position="24"/>
    </location>
</feature>
<evidence type="ECO:0000259" key="6">
    <source>
        <dbReference type="Pfam" id="PF00884"/>
    </source>
</evidence>
<feature type="domain" description="Sulfatase N-terminal" evidence="6">
    <location>
        <begin position="27"/>
        <end position="390"/>
    </location>
</feature>
<dbReference type="Gene3D" id="2.60.120.200">
    <property type="match status" value="1"/>
</dbReference>
<reference evidence="8" key="1">
    <citation type="submission" date="2019-10" db="EMBL/GenBank/DDBJ databases">
        <title>Lacipirellula parvula gen. nov., sp. nov., representing a lineage of planctomycetes widespread in freshwater anoxic habitats, and description of the family Lacipirellulaceae.</title>
        <authorList>
            <person name="Dedysh S.N."/>
            <person name="Kulichevskaya I.S."/>
            <person name="Beletsky A.V."/>
            <person name="Rakitin A.L."/>
            <person name="Mardanov A.V."/>
            <person name="Ivanova A.A."/>
            <person name="Saltykova V.X."/>
            <person name="Rijpstra W.I.C."/>
            <person name="Sinninghe Damste J.S."/>
            <person name="Ravin N.V."/>
        </authorList>
    </citation>
    <scope>NUCLEOTIDE SEQUENCE [LARGE SCALE GENOMIC DNA]</scope>
    <source>
        <strain evidence="8">PX69</strain>
    </source>
</reference>
<dbReference type="InterPro" id="IPR017850">
    <property type="entry name" value="Alkaline_phosphatase_core_sf"/>
</dbReference>
<dbReference type="RefSeq" id="WP_152100984.1">
    <property type="nucleotide sequence ID" value="NZ_AP021861.1"/>
</dbReference>
<gene>
    <name evidence="7" type="ORF">PLANPX_5256</name>
</gene>
<evidence type="ECO:0000256" key="5">
    <source>
        <dbReference type="SAM" id="SignalP"/>
    </source>
</evidence>
<dbReference type="Pfam" id="PF00884">
    <property type="entry name" value="Sulfatase"/>
    <property type="match status" value="1"/>
</dbReference>
<evidence type="ECO:0000256" key="4">
    <source>
        <dbReference type="ARBA" id="ARBA00022837"/>
    </source>
</evidence>
<feature type="chain" id="PRO_5024852392" evidence="5">
    <location>
        <begin position="25"/>
        <end position="1356"/>
    </location>
</feature>
<evidence type="ECO:0000313" key="8">
    <source>
        <dbReference type="Proteomes" id="UP000326837"/>
    </source>
</evidence>
<dbReference type="InterPro" id="IPR013320">
    <property type="entry name" value="ConA-like_dom_sf"/>
</dbReference>
<dbReference type="GO" id="GO:0004065">
    <property type="term" value="F:arylsulfatase activity"/>
    <property type="evidence" value="ECO:0007669"/>
    <property type="project" value="UniProtKB-EC"/>
</dbReference>